<feature type="domain" description="Glucose-methanol-choline oxidoreductase C-terminal" evidence="15">
    <location>
        <begin position="596"/>
        <end position="727"/>
    </location>
</feature>
<evidence type="ECO:0000313" key="17">
    <source>
        <dbReference type="Proteomes" id="UP001396334"/>
    </source>
</evidence>
<dbReference type="InterPro" id="IPR007867">
    <property type="entry name" value="GMC_OxRtase_C"/>
</dbReference>
<comment type="function">
    <text evidence="2 12">Long-chain fatty alcohol oxidase involved in the omega-oxidation pathway of lipid degradation.</text>
</comment>
<dbReference type="EC" id="1.1.3.20" evidence="5 12"/>
<feature type="domain" description="Glucose-methanol-choline oxidoreductase N-terminal" evidence="13">
    <location>
        <begin position="282"/>
        <end position="503"/>
    </location>
</feature>
<evidence type="ECO:0000256" key="6">
    <source>
        <dbReference type="ARBA" id="ARBA00022630"/>
    </source>
</evidence>
<evidence type="ECO:0000313" key="16">
    <source>
        <dbReference type="EMBL" id="KAK9009448.1"/>
    </source>
</evidence>
<dbReference type="InterPro" id="IPR000172">
    <property type="entry name" value="GMC_OxRdtase_N"/>
</dbReference>
<sequence length="741" mass="80933">MGGLDQDKSEERKYDHGFFSSEVNTLAALSETFFPPLSPTCCFQAAEEENQTPITKAVRSFMEASASEPPIPDEVAELIWKRAFLDGLVMMRIVLLLLSSRMGTLLLCGRHCLGGKWPYINRFSSMTLSKREQVLQAWFKHRIFTPIRTTLVFFKATILYNIFTRVDQNGENPLWEAIGYNIDKVDDVPNDRPLQKGIIETSHAKDSTELHTSLTNKGLQVTEDRRKNVLKIKCDAVVVGSGCGGGVAAATLAGSGLKVVVLEKGEYYGPADYSPFEGPSLENLYESGGSHPSVGGQISVLAGSAVGGGSAINWSACIRTPEPVLREWAEDYRIPVFGSREYVSAMDVVCKRLGVTEDCKMESLQNQVLRKGCRNLGLDVEKVPRNSSEGHYCGSCGYGCRRGDKKGSDRTWLVDAVNNGAVILTACKAERLMFGSNRTRTSTRKMKCLGVIAKSSNQNIMGKLQIEAKVTISAGGTIHTPLLLQSSHLKNPNIGRHTRLHPVTMSWGYFPDSVSDLKGKSTEGGVITSVHKVFGSDNKLQAIIETPLLGPGQFSSIFPWVSGLDIKQRMLKFTRTSNMITIIRDQGSGKVNTDGRISYNLENSDRENFRAGVRRSLRILVAAGAVEVGTYQSDGQRLRCKGVSDEELNEFLDTVSPEGGPMSGVKNFTVHSSAHQMGSCRMGINEEDGAVDENGESWEAEGLYVCDASVLPTAVGVNPMITIMATAYHISKGIAARTQKI</sequence>
<dbReference type="SUPFAM" id="SSF51905">
    <property type="entry name" value="FAD/NAD(P)-binding domain"/>
    <property type="match status" value="1"/>
</dbReference>
<proteinExistence type="inferred from homology"/>
<reference evidence="16 17" key="1">
    <citation type="journal article" date="2024" name="G3 (Bethesda)">
        <title>Genome assembly of Hibiscus sabdariffa L. provides insights into metabolisms of medicinal natural products.</title>
        <authorList>
            <person name="Kim T."/>
        </authorList>
    </citation>
    <scope>NUCLEOTIDE SEQUENCE [LARGE SCALE GENOMIC DNA]</scope>
    <source>
        <strain evidence="16">TK-2024</strain>
        <tissue evidence="16">Old leaves</tissue>
    </source>
</reference>
<dbReference type="Pfam" id="PF00890">
    <property type="entry name" value="FAD_binding_2"/>
    <property type="match status" value="1"/>
</dbReference>
<dbReference type="EMBL" id="JBBPBN010000024">
    <property type="protein sequence ID" value="KAK9009448.1"/>
    <property type="molecule type" value="Genomic_DNA"/>
</dbReference>
<comment type="subcellular location">
    <subcellularLocation>
        <location evidence="3 12">Membrane</location>
    </subcellularLocation>
</comment>
<accession>A0ABR2R916</accession>
<dbReference type="Pfam" id="PF05199">
    <property type="entry name" value="GMC_oxred_C"/>
    <property type="match status" value="1"/>
</dbReference>
<keyword evidence="8" id="KW-0274">FAD</keyword>
<evidence type="ECO:0000256" key="12">
    <source>
        <dbReference type="PIRNR" id="PIRNR028937"/>
    </source>
</evidence>
<gene>
    <name evidence="16" type="ORF">V6N11_035980</name>
</gene>
<keyword evidence="10 12" id="KW-0560">Oxidoreductase</keyword>
<feature type="domain" description="FAD-dependent oxidoreductase 2 FAD-binding" evidence="14">
    <location>
        <begin position="235"/>
        <end position="267"/>
    </location>
</feature>
<evidence type="ECO:0000256" key="2">
    <source>
        <dbReference type="ARBA" id="ARBA00003842"/>
    </source>
</evidence>
<comment type="caution">
    <text evidence="16">The sequence shown here is derived from an EMBL/GenBank/DDBJ whole genome shotgun (WGS) entry which is preliminary data.</text>
</comment>
<evidence type="ECO:0000259" key="13">
    <source>
        <dbReference type="Pfam" id="PF00732"/>
    </source>
</evidence>
<keyword evidence="11 12" id="KW-0472">Membrane</keyword>
<keyword evidence="7" id="KW-0812">Transmembrane</keyword>
<evidence type="ECO:0000256" key="8">
    <source>
        <dbReference type="ARBA" id="ARBA00022827"/>
    </source>
</evidence>
<evidence type="ECO:0000256" key="5">
    <source>
        <dbReference type="ARBA" id="ARBA00013125"/>
    </source>
</evidence>
<evidence type="ECO:0000256" key="11">
    <source>
        <dbReference type="ARBA" id="ARBA00023136"/>
    </source>
</evidence>
<keyword evidence="17" id="KW-1185">Reference proteome</keyword>
<evidence type="ECO:0000256" key="3">
    <source>
        <dbReference type="ARBA" id="ARBA00004370"/>
    </source>
</evidence>
<evidence type="ECO:0000256" key="4">
    <source>
        <dbReference type="ARBA" id="ARBA00010790"/>
    </source>
</evidence>
<dbReference type="Proteomes" id="UP001396334">
    <property type="component" value="Unassembled WGS sequence"/>
</dbReference>
<evidence type="ECO:0000259" key="15">
    <source>
        <dbReference type="Pfam" id="PF05199"/>
    </source>
</evidence>
<evidence type="ECO:0000259" key="14">
    <source>
        <dbReference type="Pfam" id="PF00890"/>
    </source>
</evidence>
<comment type="similarity">
    <text evidence="4 12">Belongs to the GMC oxidoreductase family.</text>
</comment>
<dbReference type="Pfam" id="PF00732">
    <property type="entry name" value="GMC_oxred_N"/>
    <property type="match status" value="1"/>
</dbReference>
<dbReference type="InterPro" id="IPR036188">
    <property type="entry name" value="FAD/NAD-bd_sf"/>
</dbReference>
<dbReference type="PANTHER" id="PTHR46056:SF10">
    <property type="entry name" value="LONG-CHAIN-ALCOHOL OXIDASE FAO3"/>
    <property type="match status" value="1"/>
</dbReference>
<organism evidence="16 17">
    <name type="scientific">Hibiscus sabdariffa</name>
    <name type="common">roselle</name>
    <dbReference type="NCBI Taxonomy" id="183260"/>
    <lineage>
        <taxon>Eukaryota</taxon>
        <taxon>Viridiplantae</taxon>
        <taxon>Streptophyta</taxon>
        <taxon>Embryophyta</taxon>
        <taxon>Tracheophyta</taxon>
        <taxon>Spermatophyta</taxon>
        <taxon>Magnoliopsida</taxon>
        <taxon>eudicotyledons</taxon>
        <taxon>Gunneridae</taxon>
        <taxon>Pentapetalae</taxon>
        <taxon>rosids</taxon>
        <taxon>malvids</taxon>
        <taxon>Malvales</taxon>
        <taxon>Malvaceae</taxon>
        <taxon>Malvoideae</taxon>
        <taxon>Hibiscus</taxon>
    </lineage>
</organism>
<keyword evidence="6" id="KW-0285">Flavoprotein</keyword>
<dbReference type="PIRSF" id="PIRSF028937">
    <property type="entry name" value="Lg_Ch_AO"/>
    <property type="match status" value="1"/>
</dbReference>
<keyword evidence="9" id="KW-1133">Transmembrane helix</keyword>
<dbReference type="InterPro" id="IPR003953">
    <property type="entry name" value="FAD-dep_OxRdtase_2_FAD-bd"/>
</dbReference>
<evidence type="ECO:0000256" key="9">
    <source>
        <dbReference type="ARBA" id="ARBA00022989"/>
    </source>
</evidence>
<name>A0ABR2R916_9ROSI</name>
<comment type="catalytic activity">
    <reaction evidence="1 12">
        <text>a long-chain primary fatty alcohol + O2 = a long-chain fatty aldehyde + H2O2</text>
        <dbReference type="Rhea" id="RHEA:22756"/>
        <dbReference type="ChEBI" id="CHEBI:15379"/>
        <dbReference type="ChEBI" id="CHEBI:16240"/>
        <dbReference type="ChEBI" id="CHEBI:17176"/>
        <dbReference type="ChEBI" id="CHEBI:77396"/>
        <dbReference type="EC" id="1.1.3.20"/>
    </reaction>
</comment>
<evidence type="ECO:0000256" key="7">
    <source>
        <dbReference type="ARBA" id="ARBA00022692"/>
    </source>
</evidence>
<dbReference type="InterPro" id="IPR012400">
    <property type="entry name" value="Long_Oxdase"/>
</dbReference>
<evidence type="ECO:0000256" key="1">
    <source>
        <dbReference type="ARBA" id="ARBA00000920"/>
    </source>
</evidence>
<protein>
    <recommendedName>
        <fullName evidence="5 12">Long-chain-alcohol oxidase</fullName>
        <ecNumber evidence="5 12">1.1.3.20</ecNumber>
    </recommendedName>
</protein>
<dbReference type="Gene3D" id="3.50.50.60">
    <property type="entry name" value="FAD/NAD(P)-binding domain"/>
    <property type="match status" value="2"/>
</dbReference>
<dbReference type="PANTHER" id="PTHR46056">
    <property type="entry name" value="LONG-CHAIN-ALCOHOL OXIDASE"/>
    <property type="match status" value="1"/>
</dbReference>
<evidence type="ECO:0000256" key="10">
    <source>
        <dbReference type="ARBA" id="ARBA00023002"/>
    </source>
</evidence>